<gene>
    <name evidence="1" type="ORF">PBAH0796_LOCUS18127</name>
</gene>
<dbReference type="AlphaFoldDB" id="A0A7S0FKZ2"/>
<name>A0A7S0FKZ2_9DINO</name>
<evidence type="ECO:0000313" key="1">
    <source>
        <dbReference type="EMBL" id="CAD8366888.1"/>
    </source>
</evidence>
<sequence length="282" mass="30362">MARPRPRHAAVVIASASALFVACFWATASHHAALRQRHSDAAATAALGGAGLGTSGSDGGAVWSSATFEAPGMPGQALVRHRPLSGELLASMDEGAWLPDPIAHAATEARGDPEATEARLFGWGELLGTWVEHLMTAIDVAVLGEQVPTLLALADRNNAKSIEQVDALKRFKCGVEDHVRVFVLYLHEFDWLFQAWEIKDLPFLLFFGPDGAANRAGVPGPLAPAEIAETFGRQVAVDLSWATFDLNPQEGSGTWRHWFRQLWELLPGVARRGGTASSETER</sequence>
<dbReference type="PROSITE" id="PS51257">
    <property type="entry name" value="PROKAR_LIPOPROTEIN"/>
    <property type="match status" value="1"/>
</dbReference>
<reference evidence="1" key="1">
    <citation type="submission" date="2021-01" db="EMBL/GenBank/DDBJ databases">
        <authorList>
            <person name="Corre E."/>
            <person name="Pelletier E."/>
            <person name="Niang G."/>
            <person name="Scheremetjew M."/>
            <person name="Finn R."/>
            <person name="Kale V."/>
            <person name="Holt S."/>
            <person name="Cochrane G."/>
            <person name="Meng A."/>
            <person name="Brown T."/>
            <person name="Cohen L."/>
        </authorList>
    </citation>
    <scope>NUCLEOTIDE SEQUENCE</scope>
    <source>
        <strain evidence="1">Pbaha01</strain>
    </source>
</reference>
<organism evidence="1">
    <name type="scientific">Pyrodinium bahamense</name>
    <dbReference type="NCBI Taxonomy" id="73915"/>
    <lineage>
        <taxon>Eukaryota</taxon>
        <taxon>Sar</taxon>
        <taxon>Alveolata</taxon>
        <taxon>Dinophyceae</taxon>
        <taxon>Gonyaulacales</taxon>
        <taxon>Pyrocystaceae</taxon>
        <taxon>Pyrodinium</taxon>
    </lineage>
</organism>
<protein>
    <submittedName>
        <fullName evidence="1">Uncharacterized protein</fullName>
    </submittedName>
</protein>
<accession>A0A7S0FKZ2</accession>
<dbReference type="EMBL" id="HBEG01029638">
    <property type="protein sequence ID" value="CAD8366888.1"/>
    <property type="molecule type" value="Transcribed_RNA"/>
</dbReference>
<proteinExistence type="predicted"/>